<organism evidence="1 2">
    <name type="scientific">Rhizobium binae</name>
    <dbReference type="NCBI Taxonomy" id="1138190"/>
    <lineage>
        <taxon>Bacteria</taxon>
        <taxon>Pseudomonadati</taxon>
        <taxon>Pseudomonadota</taxon>
        <taxon>Alphaproteobacteria</taxon>
        <taxon>Hyphomicrobiales</taxon>
        <taxon>Rhizobiaceae</taxon>
        <taxon>Rhizobium/Agrobacterium group</taxon>
        <taxon>Rhizobium</taxon>
    </lineage>
</organism>
<dbReference type="Pfam" id="PF11185">
    <property type="entry name" value="DUF2971"/>
    <property type="match status" value="1"/>
</dbReference>
<reference evidence="1 2" key="1">
    <citation type="submission" date="2024-06" db="EMBL/GenBank/DDBJ databases">
        <title>Genomic Encyclopedia of Type Strains, Phase IV (KMG-IV): sequencing the most valuable type-strain genomes for metagenomic binning, comparative biology and taxonomic classification.</title>
        <authorList>
            <person name="Goeker M."/>
        </authorList>
    </citation>
    <scope>NUCLEOTIDE SEQUENCE [LARGE SCALE GENOMIC DNA]</scope>
    <source>
        <strain evidence="1 2">DSM 29288</strain>
    </source>
</reference>
<proteinExistence type="predicted"/>
<keyword evidence="2" id="KW-1185">Reference proteome</keyword>
<name>A0ABV2MDY6_9HYPH</name>
<dbReference type="RefSeq" id="WP_168296991.1">
    <property type="nucleotide sequence ID" value="NZ_CP071604.1"/>
</dbReference>
<dbReference type="EMBL" id="JBEPMY010000004">
    <property type="protein sequence ID" value="MET3754689.1"/>
    <property type="molecule type" value="Genomic_DNA"/>
</dbReference>
<sequence>MIDFESDPLKPEQYNGNPEILYHYCSTATFHAIISNATIRLSALRLSNDSMEGEWYDSKLKDAIQAQNAQEFLPRWYYSQRDFINQAAILGLCLSEQCDLLSQWRGYADDGRGFCIGFRGEKLMQLAKMGGRAIKVIYDEGEQERIVTQIVEKQRQRKPTDISLEATKNFAFAFKNPGFEEEREWRIVHEAGYEKCNYVAKGTHLAPYLDISIPEEQRQELIAKIIIGPANNTPVEMVRGFMLHHLFGSSMYEIRPSRSSYRVRS</sequence>
<dbReference type="GeneID" id="91148515"/>
<accession>A0ABV2MDY6</accession>
<evidence type="ECO:0000313" key="2">
    <source>
        <dbReference type="Proteomes" id="UP001549077"/>
    </source>
</evidence>
<comment type="caution">
    <text evidence="1">The sequence shown here is derived from an EMBL/GenBank/DDBJ whole genome shotgun (WGS) entry which is preliminary data.</text>
</comment>
<evidence type="ECO:0000313" key="1">
    <source>
        <dbReference type="EMBL" id="MET3754689.1"/>
    </source>
</evidence>
<dbReference type="InterPro" id="IPR021352">
    <property type="entry name" value="DUF2971"/>
</dbReference>
<gene>
    <name evidence="1" type="ORF">ABID08_002046</name>
</gene>
<evidence type="ECO:0008006" key="3">
    <source>
        <dbReference type="Google" id="ProtNLM"/>
    </source>
</evidence>
<dbReference type="Proteomes" id="UP001549077">
    <property type="component" value="Unassembled WGS sequence"/>
</dbReference>
<protein>
    <recommendedName>
        <fullName evidence="3">DUF2971 domain-containing protein</fullName>
    </recommendedName>
</protein>